<evidence type="ECO:0000313" key="1">
    <source>
        <dbReference type="EMBL" id="CAE1308223.1"/>
    </source>
</evidence>
<name>A0A812DQ78_ACAPH</name>
<proteinExistence type="predicted"/>
<gene>
    <name evidence="1" type="ORF">SPHA_60138</name>
</gene>
<dbReference type="EMBL" id="CAHIKZ030004163">
    <property type="protein sequence ID" value="CAE1308223.1"/>
    <property type="molecule type" value="Genomic_DNA"/>
</dbReference>
<accession>A0A812DQ78</accession>
<reference evidence="1" key="1">
    <citation type="submission" date="2021-01" db="EMBL/GenBank/DDBJ databases">
        <authorList>
            <person name="Li R."/>
            <person name="Bekaert M."/>
        </authorList>
    </citation>
    <scope>NUCLEOTIDE SEQUENCE</scope>
    <source>
        <strain evidence="1">Farmed</strain>
    </source>
</reference>
<organism evidence="1 2">
    <name type="scientific">Acanthosepion pharaonis</name>
    <name type="common">Pharaoh cuttlefish</name>
    <name type="synonym">Sepia pharaonis</name>
    <dbReference type="NCBI Taxonomy" id="158019"/>
    <lineage>
        <taxon>Eukaryota</taxon>
        <taxon>Metazoa</taxon>
        <taxon>Spiralia</taxon>
        <taxon>Lophotrochozoa</taxon>
        <taxon>Mollusca</taxon>
        <taxon>Cephalopoda</taxon>
        <taxon>Coleoidea</taxon>
        <taxon>Decapodiformes</taxon>
        <taxon>Sepiida</taxon>
        <taxon>Sepiina</taxon>
        <taxon>Sepiidae</taxon>
        <taxon>Acanthosepion</taxon>
    </lineage>
</organism>
<comment type="caution">
    <text evidence="1">The sequence shown here is derived from an EMBL/GenBank/DDBJ whole genome shotgun (WGS) entry which is preliminary data.</text>
</comment>
<evidence type="ECO:0000313" key="2">
    <source>
        <dbReference type="Proteomes" id="UP000597762"/>
    </source>
</evidence>
<keyword evidence="2" id="KW-1185">Reference proteome</keyword>
<dbReference type="AlphaFoldDB" id="A0A812DQ78"/>
<protein>
    <submittedName>
        <fullName evidence="1">Uncharacterized protein</fullName>
    </submittedName>
</protein>
<sequence>MTNFLSYVQNNTKLANSDKSSSVGSGNLHPQASRMLLLLLLLHLLLQPKRECDSSSSSFTETVDLTPLLNTTCQMDNSHCCNNPKVNRSLPEVVNESQTFFHQLILKSLMEKFKCQTEVLASYHLRCRYNGVMPVSLSLFNTPIVLHSFVSLTHSFCE</sequence>
<dbReference type="Proteomes" id="UP000597762">
    <property type="component" value="Unassembled WGS sequence"/>
</dbReference>